<feature type="domain" description="MoaF-like" evidence="1">
    <location>
        <begin position="26"/>
        <end position="111"/>
    </location>
</feature>
<gene>
    <name evidence="2" type="ORF">SAMN02799615_03760</name>
</gene>
<protein>
    <recommendedName>
        <fullName evidence="1">MoaF-like domain-containing protein</fullName>
    </recommendedName>
</protein>
<sequence length="114" mass="12471">MAIDTNAVLPSVGQTWLADLGPNTPLGHFTVEITFESATRVSFLVTGGAIKGRTQSMDYTTAKLRDGLYLVRWTEPDSNDFVTHIEDYNEGVCMASSVVGGKFIQLAGTWTRVR</sequence>
<dbReference type="EMBL" id="FONH01000020">
    <property type="protein sequence ID" value="SFF47934.1"/>
    <property type="molecule type" value="Genomic_DNA"/>
</dbReference>
<dbReference type="STRING" id="500610.SAMN02799615_03760"/>
<proteinExistence type="predicted"/>
<evidence type="ECO:0000259" key="1">
    <source>
        <dbReference type="Pfam" id="PF22036"/>
    </source>
</evidence>
<dbReference type="Proteomes" id="UP000199477">
    <property type="component" value="Unassembled WGS sequence"/>
</dbReference>
<keyword evidence="3" id="KW-1185">Reference proteome</keyword>
<evidence type="ECO:0000313" key="3">
    <source>
        <dbReference type="Proteomes" id="UP000199477"/>
    </source>
</evidence>
<reference evidence="3" key="1">
    <citation type="submission" date="2016-10" db="EMBL/GenBank/DDBJ databases">
        <authorList>
            <person name="Varghese N."/>
            <person name="Submissions S."/>
        </authorList>
    </citation>
    <scope>NUCLEOTIDE SEQUENCE [LARGE SCALE GENOMIC DNA]</scope>
    <source>
        <strain evidence="3">UNC178MFTsu3.1</strain>
    </source>
</reference>
<dbReference type="RefSeq" id="WP_035323561.1">
    <property type="nucleotide sequence ID" value="NZ_FONH01000020.1"/>
</dbReference>
<dbReference type="InterPro" id="IPR053892">
    <property type="entry name" value="MoaF-like"/>
</dbReference>
<dbReference type="AlphaFoldDB" id="A0A1I2J0A4"/>
<organism evidence="2 3">
    <name type="scientific">Dyella marensis</name>
    <dbReference type="NCBI Taxonomy" id="500610"/>
    <lineage>
        <taxon>Bacteria</taxon>
        <taxon>Pseudomonadati</taxon>
        <taxon>Pseudomonadota</taxon>
        <taxon>Gammaproteobacteria</taxon>
        <taxon>Lysobacterales</taxon>
        <taxon>Rhodanobacteraceae</taxon>
        <taxon>Dyella</taxon>
    </lineage>
</organism>
<dbReference type="Pfam" id="PF22036">
    <property type="entry name" value="MoaF_like"/>
    <property type="match status" value="1"/>
</dbReference>
<accession>A0A1I2J0A4</accession>
<dbReference type="Gene3D" id="2.40.128.20">
    <property type="match status" value="1"/>
</dbReference>
<dbReference type="InterPro" id="IPR012674">
    <property type="entry name" value="Calycin"/>
</dbReference>
<name>A0A1I2J0A4_9GAMM</name>
<evidence type="ECO:0000313" key="2">
    <source>
        <dbReference type="EMBL" id="SFF47934.1"/>
    </source>
</evidence>